<evidence type="ECO:0000313" key="1">
    <source>
        <dbReference type="EMBL" id="KAH0925778.1"/>
    </source>
</evidence>
<reference evidence="1 2" key="1">
    <citation type="submission" date="2021-05" db="EMBL/GenBank/DDBJ databases">
        <title>Genome Assembly of Synthetic Allotetraploid Brassica napus Reveals Homoeologous Exchanges between Subgenomes.</title>
        <authorList>
            <person name="Davis J.T."/>
        </authorList>
    </citation>
    <scope>NUCLEOTIDE SEQUENCE [LARGE SCALE GENOMIC DNA]</scope>
    <source>
        <strain evidence="2">cv. Da-Ae</strain>
        <tissue evidence="1">Seedling</tissue>
    </source>
</reference>
<keyword evidence="2" id="KW-1185">Reference proteome</keyword>
<accession>A0ABQ8DAH8</accession>
<protein>
    <submittedName>
        <fullName evidence="1">Uncharacterized protein</fullName>
    </submittedName>
</protein>
<comment type="caution">
    <text evidence="1">The sequence shown here is derived from an EMBL/GenBank/DDBJ whole genome shotgun (WGS) entry which is preliminary data.</text>
</comment>
<dbReference type="EMBL" id="JAGKQM010000005">
    <property type="protein sequence ID" value="KAH0925778.1"/>
    <property type="molecule type" value="Genomic_DNA"/>
</dbReference>
<proteinExistence type="predicted"/>
<name>A0ABQ8DAH8_BRANA</name>
<sequence>MRDKEKLDSPLIFLQMHYAMNADSEKEIVDTDSNKTFVLDKPTTARDDFLSAARSLVNQGQPSQALQAVLCVSLFHFPLSRQRFQTSTSILSVQTSLNN</sequence>
<gene>
    <name evidence="1" type="ORF">HID58_018034</name>
</gene>
<organism evidence="1 2">
    <name type="scientific">Brassica napus</name>
    <name type="common">Rape</name>
    <dbReference type="NCBI Taxonomy" id="3708"/>
    <lineage>
        <taxon>Eukaryota</taxon>
        <taxon>Viridiplantae</taxon>
        <taxon>Streptophyta</taxon>
        <taxon>Embryophyta</taxon>
        <taxon>Tracheophyta</taxon>
        <taxon>Spermatophyta</taxon>
        <taxon>Magnoliopsida</taxon>
        <taxon>eudicotyledons</taxon>
        <taxon>Gunneridae</taxon>
        <taxon>Pentapetalae</taxon>
        <taxon>rosids</taxon>
        <taxon>malvids</taxon>
        <taxon>Brassicales</taxon>
        <taxon>Brassicaceae</taxon>
        <taxon>Brassiceae</taxon>
        <taxon>Brassica</taxon>
    </lineage>
</organism>
<evidence type="ECO:0000313" key="2">
    <source>
        <dbReference type="Proteomes" id="UP000824890"/>
    </source>
</evidence>
<dbReference type="Proteomes" id="UP000824890">
    <property type="component" value="Unassembled WGS sequence"/>
</dbReference>